<keyword evidence="2" id="KW-1185">Reference proteome</keyword>
<dbReference type="AlphaFoldDB" id="A0AAD5T4X4"/>
<sequence>MKRGRPKLNLGPEETAAHVAKQNRQHQKDFRIRKEARVAELESRVAQMVAILARTVAPTQTNVTTVTAAASPAASTASISSASVPFTTITASMNFSAILTVRIAQLEAAITQRRLDNALLQDQKKHSKHPQHRFSNESLSGSYSMINTADTTGITRLALQSIFDGSLVTRFNTLRIRLNSISSLAPYSHNFVEELCRLSIEPVVCKDLHTLTERLIDFLKLKYAILEKCPISEAQQKVIRILDDLRVEDGFVTAINNESNSQIDCSILETYDKKNFCSNALKQLESIKKNNGEELVHQLQALYLANLKNTEKDHKQTTLIQLVKVKYQILNMCSQDDRYSALDIIEYCRRQDAKQLGYLVSVTSASTTTAISTNDVKSQLVSPESLKSIFDGSLTEKFNTLRSRLNSIASLTLYSNDFVEKLCRLSIEPTVCFDQQKLVERLTEFMKLKHAILEKCLHDDKGNVVRIIDDSRVENDFLLAIECPEINITINHDEILSGYHAIQLKNLDSLQDVKSDCLVNQLQALYSVQRIIILDLYHCS</sequence>
<name>A0AAD5T4X4_9FUNG</name>
<accession>A0AAD5T4X4</accession>
<comment type="caution">
    <text evidence="1">The sequence shown here is derived from an EMBL/GenBank/DDBJ whole genome shotgun (WGS) entry which is preliminary data.</text>
</comment>
<dbReference type="EMBL" id="JADGJH010000433">
    <property type="protein sequence ID" value="KAJ3129186.1"/>
    <property type="molecule type" value="Genomic_DNA"/>
</dbReference>
<dbReference type="Proteomes" id="UP001211907">
    <property type="component" value="Unassembled WGS sequence"/>
</dbReference>
<evidence type="ECO:0000313" key="1">
    <source>
        <dbReference type="EMBL" id="KAJ3129186.1"/>
    </source>
</evidence>
<dbReference type="Gene3D" id="1.20.5.170">
    <property type="match status" value="1"/>
</dbReference>
<evidence type="ECO:0000313" key="2">
    <source>
        <dbReference type="Proteomes" id="UP001211907"/>
    </source>
</evidence>
<protein>
    <recommendedName>
        <fullName evidence="3">BZIP domain-containing protein</fullName>
    </recommendedName>
</protein>
<organism evidence="1 2">
    <name type="scientific">Physocladia obscura</name>
    <dbReference type="NCBI Taxonomy" id="109957"/>
    <lineage>
        <taxon>Eukaryota</taxon>
        <taxon>Fungi</taxon>
        <taxon>Fungi incertae sedis</taxon>
        <taxon>Chytridiomycota</taxon>
        <taxon>Chytridiomycota incertae sedis</taxon>
        <taxon>Chytridiomycetes</taxon>
        <taxon>Chytridiales</taxon>
        <taxon>Chytriomycetaceae</taxon>
        <taxon>Physocladia</taxon>
    </lineage>
</organism>
<proteinExistence type="predicted"/>
<reference evidence="1" key="1">
    <citation type="submission" date="2020-05" db="EMBL/GenBank/DDBJ databases">
        <title>Phylogenomic resolution of chytrid fungi.</title>
        <authorList>
            <person name="Stajich J.E."/>
            <person name="Amses K."/>
            <person name="Simmons R."/>
            <person name="Seto K."/>
            <person name="Myers J."/>
            <person name="Bonds A."/>
            <person name="Quandt C.A."/>
            <person name="Barry K."/>
            <person name="Liu P."/>
            <person name="Grigoriev I."/>
            <person name="Longcore J.E."/>
            <person name="James T.Y."/>
        </authorList>
    </citation>
    <scope>NUCLEOTIDE SEQUENCE</scope>
    <source>
        <strain evidence="1">JEL0513</strain>
    </source>
</reference>
<evidence type="ECO:0008006" key="3">
    <source>
        <dbReference type="Google" id="ProtNLM"/>
    </source>
</evidence>
<dbReference type="CDD" id="cd14688">
    <property type="entry name" value="bZIP_YAP"/>
    <property type="match status" value="1"/>
</dbReference>
<gene>
    <name evidence="1" type="ORF">HK100_008769</name>
</gene>